<keyword evidence="2" id="KW-0575">Peroxidase</keyword>
<evidence type="ECO:0000313" key="2">
    <source>
        <dbReference type="EMBL" id="QEA13475.1"/>
    </source>
</evidence>
<dbReference type="Pfam" id="PF02627">
    <property type="entry name" value="CMD"/>
    <property type="match status" value="1"/>
</dbReference>
<dbReference type="Gene3D" id="1.20.1290.10">
    <property type="entry name" value="AhpD-like"/>
    <property type="match status" value="1"/>
</dbReference>
<organism evidence="2 3">
    <name type="scientific">Comamonas flocculans</name>
    <dbReference type="NCBI Taxonomy" id="2597701"/>
    <lineage>
        <taxon>Bacteria</taxon>
        <taxon>Pseudomonadati</taxon>
        <taxon>Pseudomonadota</taxon>
        <taxon>Betaproteobacteria</taxon>
        <taxon>Burkholderiales</taxon>
        <taxon>Comamonadaceae</taxon>
        <taxon>Comamonas</taxon>
    </lineage>
</organism>
<evidence type="ECO:0000313" key="3">
    <source>
        <dbReference type="Proteomes" id="UP000321199"/>
    </source>
</evidence>
<dbReference type="PANTHER" id="PTHR35446">
    <property type="entry name" value="SI:CH211-175M2.5"/>
    <property type="match status" value="1"/>
</dbReference>
<dbReference type="Proteomes" id="UP000321199">
    <property type="component" value="Chromosome"/>
</dbReference>
<dbReference type="NCBIfam" id="TIGR01926">
    <property type="entry name" value="peroxid_rel"/>
    <property type="match status" value="1"/>
</dbReference>
<proteinExistence type="predicted"/>
<name>A0A5B8RZ59_9BURK</name>
<dbReference type="AlphaFoldDB" id="A0A5B8RZ59"/>
<keyword evidence="2" id="KW-0560">Oxidoreductase</keyword>
<gene>
    <name evidence="2" type="ORF">FOZ74_10770</name>
</gene>
<dbReference type="InterPro" id="IPR003779">
    <property type="entry name" value="CMD-like"/>
</dbReference>
<evidence type="ECO:0000259" key="1">
    <source>
        <dbReference type="Pfam" id="PF02627"/>
    </source>
</evidence>
<dbReference type="RefSeq" id="WP_146913067.1">
    <property type="nucleotide sequence ID" value="NZ_CP042344.1"/>
</dbReference>
<dbReference type="SUPFAM" id="SSF69118">
    <property type="entry name" value="AhpD-like"/>
    <property type="match status" value="1"/>
</dbReference>
<dbReference type="InterPro" id="IPR004675">
    <property type="entry name" value="AhpD_core"/>
</dbReference>
<sequence length="192" mass="21896">MHQPDYLTALDLPVPATSELDEDMRRYFEVCQEKLGMVPNVLRALSFNQDKLRNFANFYNEVMLGDSGLSRLEREMIAVVISSINHCYYCLVSHGQAVRKLSGDPTLGELLVMNYRSAKLSPRERAMLDFATKLTETPAKVQEEDRQALRDAGFSDRDIWDIVSATGFYNMTNRMSTGVSMMPNLEYHGLNR</sequence>
<dbReference type="InterPro" id="IPR029032">
    <property type="entry name" value="AhpD-like"/>
</dbReference>
<keyword evidence="3" id="KW-1185">Reference proteome</keyword>
<protein>
    <submittedName>
        <fullName evidence="2">Peroxidase-related enzyme</fullName>
    </submittedName>
</protein>
<dbReference type="Gene3D" id="1.20.5.810">
    <property type="entry name" value="AhpD-like"/>
    <property type="match status" value="1"/>
</dbReference>
<dbReference type="NCBIfam" id="TIGR00778">
    <property type="entry name" value="ahpD_dom"/>
    <property type="match status" value="1"/>
</dbReference>
<accession>A0A5B8RZ59</accession>
<dbReference type="InterPro" id="IPR010195">
    <property type="entry name" value="Uncharacterised_peroxidase-rel"/>
</dbReference>
<dbReference type="GO" id="GO:0051920">
    <property type="term" value="F:peroxiredoxin activity"/>
    <property type="evidence" value="ECO:0007669"/>
    <property type="project" value="InterPro"/>
</dbReference>
<dbReference type="PANTHER" id="PTHR35446:SF2">
    <property type="entry name" value="CARBOXYMUCONOLACTONE DECARBOXYLASE-LIKE DOMAIN-CONTAINING PROTEIN"/>
    <property type="match status" value="1"/>
</dbReference>
<dbReference type="KEGG" id="cof:FOZ74_10770"/>
<reference evidence="2 3" key="1">
    <citation type="submission" date="2019-07" db="EMBL/GenBank/DDBJ databases">
        <title>Complete genome sequence of Comamonas sp. NLF 7-7 isolated from livestock.</title>
        <authorList>
            <person name="Kim D.H."/>
            <person name="Kim J.G."/>
        </authorList>
    </citation>
    <scope>NUCLEOTIDE SEQUENCE [LARGE SCALE GENOMIC DNA]</scope>
    <source>
        <strain evidence="2 3">NLF 7-7</strain>
    </source>
</reference>
<dbReference type="EMBL" id="CP042344">
    <property type="protein sequence ID" value="QEA13475.1"/>
    <property type="molecule type" value="Genomic_DNA"/>
</dbReference>
<dbReference type="OrthoDB" id="9808310at2"/>
<feature type="domain" description="Carboxymuconolactone decarboxylase-like" evidence="1">
    <location>
        <begin position="53"/>
        <end position="132"/>
    </location>
</feature>